<evidence type="ECO:0000313" key="1">
    <source>
        <dbReference type="EMBL" id="MBX43833.1"/>
    </source>
</evidence>
<name>A0A2P2NMY9_RHIMU</name>
<protein>
    <submittedName>
        <fullName evidence="1">Uncharacterized protein</fullName>
    </submittedName>
</protein>
<accession>A0A2P2NMY9</accession>
<dbReference type="EMBL" id="GGEC01063349">
    <property type="protein sequence ID" value="MBX43833.1"/>
    <property type="molecule type" value="Transcribed_RNA"/>
</dbReference>
<proteinExistence type="predicted"/>
<sequence>MRPIIHCNNPTQSGFRIYPVLSMSWGTCHRPHRIQGRHPLSR</sequence>
<organism evidence="1">
    <name type="scientific">Rhizophora mucronata</name>
    <name type="common">Asiatic mangrove</name>
    <dbReference type="NCBI Taxonomy" id="61149"/>
    <lineage>
        <taxon>Eukaryota</taxon>
        <taxon>Viridiplantae</taxon>
        <taxon>Streptophyta</taxon>
        <taxon>Embryophyta</taxon>
        <taxon>Tracheophyta</taxon>
        <taxon>Spermatophyta</taxon>
        <taxon>Magnoliopsida</taxon>
        <taxon>eudicotyledons</taxon>
        <taxon>Gunneridae</taxon>
        <taxon>Pentapetalae</taxon>
        <taxon>rosids</taxon>
        <taxon>fabids</taxon>
        <taxon>Malpighiales</taxon>
        <taxon>Rhizophoraceae</taxon>
        <taxon>Rhizophora</taxon>
    </lineage>
</organism>
<dbReference type="AlphaFoldDB" id="A0A2P2NMY9"/>
<reference evidence="1" key="1">
    <citation type="submission" date="2018-02" db="EMBL/GenBank/DDBJ databases">
        <title>Rhizophora mucronata_Transcriptome.</title>
        <authorList>
            <person name="Meera S.P."/>
            <person name="Sreeshan A."/>
            <person name="Augustine A."/>
        </authorList>
    </citation>
    <scope>NUCLEOTIDE SEQUENCE</scope>
    <source>
        <tissue evidence="1">Leaf</tissue>
    </source>
</reference>